<dbReference type="SUPFAM" id="SSF49354">
    <property type="entry name" value="PapD-like"/>
    <property type="match status" value="1"/>
</dbReference>
<evidence type="ECO:0000256" key="1">
    <source>
        <dbReference type="ARBA" id="ARBA00022679"/>
    </source>
</evidence>
<keyword evidence="1" id="KW-0808">Transferase</keyword>
<evidence type="ECO:0000259" key="8">
    <source>
        <dbReference type="PROSITE" id="PS50202"/>
    </source>
</evidence>
<evidence type="ECO:0000313" key="10">
    <source>
        <dbReference type="Proteomes" id="UP000019116"/>
    </source>
</evidence>
<dbReference type="Gene3D" id="1.10.510.10">
    <property type="entry name" value="Transferase(Phosphotransferase) domain 1"/>
    <property type="match status" value="1"/>
</dbReference>
<dbReference type="STRING" id="4565.A0A3B6BXB3"/>
<dbReference type="SMART" id="SM00220">
    <property type="entry name" value="S_TKc"/>
    <property type="match status" value="1"/>
</dbReference>
<keyword evidence="10" id="KW-1185">Reference proteome</keyword>
<evidence type="ECO:0000256" key="2">
    <source>
        <dbReference type="ARBA" id="ARBA00022741"/>
    </source>
</evidence>
<dbReference type="InterPro" id="IPR013783">
    <property type="entry name" value="Ig-like_fold"/>
</dbReference>
<dbReference type="Gene3D" id="3.30.200.20">
    <property type="entry name" value="Phosphorylase Kinase, domain 1"/>
    <property type="match status" value="1"/>
</dbReference>
<dbReference type="FunFam" id="1.10.510.10:FF:000625">
    <property type="entry name" value="Cysteine-rich receptor-like protein kinase 6"/>
    <property type="match status" value="1"/>
</dbReference>
<dbReference type="EnsemblPlants" id="TraesCS2B02G035300.1">
    <property type="protein sequence ID" value="TraesCS2B02G035300.1"/>
    <property type="gene ID" value="TraesCS2B02G035300"/>
</dbReference>
<reference evidence="9" key="2">
    <citation type="submission" date="2018-10" db="UniProtKB">
        <authorList>
            <consortium name="EnsemblPlants"/>
        </authorList>
    </citation>
    <scope>IDENTIFICATION</scope>
</reference>
<dbReference type="InterPro" id="IPR008271">
    <property type="entry name" value="Ser/Thr_kinase_AS"/>
</dbReference>
<dbReference type="RefSeq" id="XP_044318918.1">
    <property type="nucleotide sequence ID" value="XM_044462983.1"/>
</dbReference>
<keyword evidence="3" id="KW-0418">Kinase</keyword>
<dbReference type="OMA" id="QFCEGNN"/>
<protein>
    <recommendedName>
        <fullName evidence="11">Protein kinase domain-containing protein</fullName>
    </recommendedName>
</protein>
<reference evidence="9" key="1">
    <citation type="submission" date="2018-08" db="EMBL/GenBank/DDBJ databases">
        <authorList>
            <person name="Rossello M."/>
        </authorList>
    </citation>
    <scope>NUCLEOTIDE SEQUENCE [LARGE SCALE GENOMIC DNA]</scope>
    <source>
        <strain evidence="9">cv. Chinese Spring</strain>
    </source>
</reference>
<evidence type="ECO:0000259" key="7">
    <source>
        <dbReference type="PROSITE" id="PS50011"/>
    </source>
</evidence>
<dbReference type="SMR" id="A0A3B6BXB3"/>
<dbReference type="OrthoDB" id="1890867at2759"/>
<dbReference type="InterPro" id="IPR008962">
    <property type="entry name" value="PapD-like_sf"/>
</dbReference>
<evidence type="ECO:0000256" key="4">
    <source>
        <dbReference type="ARBA" id="ARBA00022840"/>
    </source>
</evidence>
<keyword evidence="4 5" id="KW-0067">ATP-binding</keyword>
<dbReference type="GeneID" id="123040027"/>
<dbReference type="AlphaFoldDB" id="A0A3B6BXB3"/>
<dbReference type="GO" id="GO:0005524">
    <property type="term" value="F:ATP binding"/>
    <property type="evidence" value="ECO:0007669"/>
    <property type="project" value="UniProtKB-UniRule"/>
</dbReference>
<feature type="domain" description="Protein kinase" evidence="7">
    <location>
        <begin position="22"/>
        <end position="306"/>
    </location>
</feature>
<dbReference type="PANTHER" id="PTHR45707">
    <property type="entry name" value="C2 CALCIUM/LIPID-BINDING PLANT PHOSPHORIBOSYLTRANSFERASE FAMILY PROTEIN"/>
    <property type="match status" value="1"/>
</dbReference>
<keyword evidence="2 5" id="KW-0547">Nucleotide-binding</keyword>
<dbReference type="PROSITE" id="PS50011">
    <property type="entry name" value="PROTEIN_KINASE_DOM"/>
    <property type="match status" value="1"/>
</dbReference>
<dbReference type="Gramene" id="TraesCS2B03G0072900.1">
    <property type="protein sequence ID" value="TraesCS2B03G0072900.1.CDS"/>
    <property type="gene ID" value="TraesCS2B03G0072900"/>
</dbReference>
<organism evidence="9">
    <name type="scientific">Triticum aestivum</name>
    <name type="common">Wheat</name>
    <dbReference type="NCBI Taxonomy" id="4565"/>
    <lineage>
        <taxon>Eukaryota</taxon>
        <taxon>Viridiplantae</taxon>
        <taxon>Streptophyta</taxon>
        <taxon>Embryophyta</taxon>
        <taxon>Tracheophyta</taxon>
        <taxon>Spermatophyta</taxon>
        <taxon>Magnoliopsida</taxon>
        <taxon>Liliopsida</taxon>
        <taxon>Poales</taxon>
        <taxon>Poaceae</taxon>
        <taxon>BOP clade</taxon>
        <taxon>Pooideae</taxon>
        <taxon>Triticodae</taxon>
        <taxon>Triticeae</taxon>
        <taxon>Triticinae</taxon>
        <taxon>Triticum</taxon>
    </lineage>
</organism>
<evidence type="ECO:0000256" key="6">
    <source>
        <dbReference type="RuleBase" id="RU000304"/>
    </source>
</evidence>
<accession>A0A3B6BXB3</accession>
<dbReference type="Gramene" id="TraesSTA2B03G00829100.1">
    <property type="protein sequence ID" value="TraesSTA2B03G00829100.1"/>
    <property type="gene ID" value="TraesSTA2B03G00829100"/>
</dbReference>
<dbReference type="Pfam" id="PF00635">
    <property type="entry name" value="Motile_Sperm"/>
    <property type="match status" value="1"/>
</dbReference>
<evidence type="ECO:0000313" key="9">
    <source>
        <dbReference type="EnsemblPlants" id="TraesCS2B02G035300.1"/>
    </source>
</evidence>
<name>A0A3B6BXB3_WHEAT</name>
<dbReference type="InterPro" id="IPR017441">
    <property type="entry name" value="Protein_kinase_ATP_BS"/>
</dbReference>
<keyword evidence="6" id="KW-0723">Serine/threonine-protein kinase</keyword>
<dbReference type="Pfam" id="PF00069">
    <property type="entry name" value="Pkinase"/>
    <property type="match status" value="1"/>
</dbReference>
<feature type="domain" description="MSP" evidence="8">
    <location>
        <begin position="334"/>
        <end position="458"/>
    </location>
</feature>
<dbReference type="PROSITE" id="PS50202">
    <property type="entry name" value="MSP"/>
    <property type="match status" value="1"/>
</dbReference>
<evidence type="ECO:0000256" key="5">
    <source>
        <dbReference type="PROSITE-ProRule" id="PRU10141"/>
    </source>
</evidence>
<dbReference type="PROSITE" id="PS00108">
    <property type="entry name" value="PROTEIN_KINASE_ST"/>
    <property type="match status" value="1"/>
</dbReference>
<dbReference type="Gene3D" id="2.60.40.10">
    <property type="entry name" value="Immunoglobulins"/>
    <property type="match status" value="1"/>
</dbReference>
<sequence>MGDYHGMEDFKLHLIESITDNFADDRIVGSGGYGDVYKAEHKGKEIAVKKLHPFQGLDDKQFHNEVRNLIKIRHKNAVQLIGYCYESRNKYIEHNKELVFARTTERVICFEYMEGGSLDKHITDEPCGLGWSTCYDIIKGTCDGLNHLHSVQAKPIYHLDLKPGNILLDKSMMPKIGDLGLSKLVASTETHKTEMLKGTNGYMPPEYIDGGHISKKFDVFSLGVIILRMMAGNKGFFRCSKTPPKQFIDLVSENWKERLQAVSRDSSYEMDTLRVRKCVEIALKCVDTDRKKRPTIQDIVREVEELEADIEKMMSAPSPESKDLTVQRSCDTNVLSVDPTLQLRFVLEARKETSCCLQLINKTNGFIAFNIKINQDKYRVQPSQGTMQPCSWRYVILTLQMQEPGPLNMRCHDMLLVESVSVTQDLASKDGEIDYQELFKTAMANQVVDVVKLPIVYVALDQ</sequence>
<dbReference type="InterPro" id="IPR011009">
    <property type="entry name" value="Kinase-like_dom_sf"/>
</dbReference>
<feature type="binding site" evidence="5">
    <location>
        <position position="50"/>
    </location>
    <ligand>
        <name>ATP</name>
        <dbReference type="ChEBI" id="CHEBI:30616"/>
    </ligand>
</feature>
<gene>
    <name evidence="9" type="primary">LOC123040027</name>
</gene>
<comment type="similarity">
    <text evidence="6">Belongs to the protein kinase superfamily.</text>
</comment>
<dbReference type="Gramene" id="TraesCS2B02G035300.1">
    <property type="protein sequence ID" value="TraesCS2B02G035300.1"/>
    <property type="gene ID" value="TraesCS2B02G035300"/>
</dbReference>
<dbReference type="GO" id="GO:0004674">
    <property type="term" value="F:protein serine/threonine kinase activity"/>
    <property type="evidence" value="ECO:0007669"/>
    <property type="project" value="UniProtKB-KW"/>
</dbReference>
<dbReference type="InterPro" id="IPR000535">
    <property type="entry name" value="MSP_dom"/>
</dbReference>
<dbReference type="InterPro" id="IPR000719">
    <property type="entry name" value="Prot_kinase_dom"/>
</dbReference>
<dbReference type="Proteomes" id="UP000019116">
    <property type="component" value="Chromosome 2B"/>
</dbReference>
<dbReference type="PANTHER" id="PTHR45707:SF46">
    <property type="entry name" value="PROTEIN KINASE DOMAIN-CONTAINING PROTEIN"/>
    <property type="match status" value="1"/>
</dbReference>
<evidence type="ECO:0000256" key="3">
    <source>
        <dbReference type="ARBA" id="ARBA00022777"/>
    </source>
</evidence>
<evidence type="ECO:0008006" key="11">
    <source>
        <dbReference type="Google" id="ProtNLM"/>
    </source>
</evidence>
<dbReference type="PROSITE" id="PS00107">
    <property type="entry name" value="PROTEIN_KINASE_ATP"/>
    <property type="match status" value="1"/>
</dbReference>
<proteinExistence type="inferred from homology"/>
<dbReference type="SUPFAM" id="SSF56112">
    <property type="entry name" value="Protein kinase-like (PK-like)"/>
    <property type="match status" value="1"/>
</dbReference>